<feature type="region of interest" description="Interaction with substrate tRNA" evidence="10">
    <location>
        <begin position="40"/>
        <end position="43"/>
    </location>
</feature>
<evidence type="ECO:0000256" key="9">
    <source>
        <dbReference type="ARBA" id="ARBA00049563"/>
    </source>
</evidence>
<keyword evidence="7 10" id="KW-0067">ATP-binding</keyword>
<dbReference type="SUPFAM" id="SSF52540">
    <property type="entry name" value="P-loop containing nucleoside triphosphate hydrolases"/>
    <property type="match status" value="2"/>
</dbReference>
<keyword evidence="6 10" id="KW-0547">Nucleotide-binding</keyword>
<evidence type="ECO:0000313" key="14">
    <source>
        <dbReference type="EMBL" id="OFW55942.1"/>
    </source>
</evidence>
<evidence type="ECO:0000256" key="2">
    <source>
        <dbReference type="ARBA" id="ARBA00003213"/>
    </source>
</evidence>
<reference evidence="14 15" key="1">
    <citation type="journal article" date="2016" name="Nat. Commun.">
        <title>Thousands of microbial genomes shed light on interconnected biogeochemical processes in an aquifer system.</title>
        <authorList>
            <person name="Anantharaman K."/>
            <person name="Brown C.T."/>
            <person name="Hug L.A."/>
            <person name="Sharon I."/>
            <person name="Castelle C.J."/>
            <person name="Probst A.J."/>
            <person name="Thomas B.C."/>
            <person name="Singh A."/>
            <person name="Wilkins M.J."/>
            <person name="Karaoz U."/>
            <person name="Brodie E.L."/>
            <person name="Williams K.H."/>
            <person name="Hubbard S.S."/>
            <person name="Banfield J.F."/>
        </authorList>
    </citation>
    <scope>NUCLEOTIDE SEQUENCE [LARGE SCALE GENOMIC DNA]</scope>
</reference>
<dbReference type="Gene3D" id="3.40.50.300">
    <property type="entry name" value="P-loop containing nucleotide triphosphate hydrolases"/>
    <property type="match status" value="1"/>
</dbReference>
<keyword evidence="4 10" id="KW-0808">Transferase</keyword>
<accession>A0A1F2WGF1</accession>
<comment type="catalytic activity">
    <reaction evidence="9 10 11">
        <text>adenosine(37) in tRNA + dimethylallyl diphosphate = N(6)-dimethylallyladenosine(37) in tRNA + diphosphate</text>
        <dbReference type="Rhea" id="RHEA:26482"/>
        <dbReference type="Rhea" id="RHEA-COMP:10162"/>
        <dbReference type="Rhea" id="RHEA-COMP:10375"/>
        <dbReference type="ChEBI" id="CHEBI:33019"/>
        <dbReference type="ChEBI" id="CHEBI:57623"/>
        <dbReference type="ChEBI" id="CHEBI:74411"/>
        <dbReference type="ChEBI" id="CHEBI:74415"/>
        <dbReference type="EC" id="2.5.1.75"/>
    </reaction>
</comment>
<evidence type="ECO:0000256" key="13">
    <source>
        <dbReference type="RuleBase" id="RU003785"/>
    </source>
</evidence>
<name>A0A1F2WGF1_9ACTN</name>
<evidence type="ECO:0000256" key="6">
    <source>
        <dbReference type="ARBA" id="ARBA00022741"/>
    </source>
</evidence>
<comment type="caution">
    <text evidence="14">The sequence shown here is derived from an EMBL/GenBank/DDBJ whole genome shotgun (WGS) entry which is preliminary data.</text>
</comment>
<comment type="caution">
    <text evidence="10">Lacks conserved residue(s) required for the propagation of feature annotation.</text>
</comment>
<evidence type="ECO:0000256" key="12">
    <source>
        <dbReference type="RuleBase" id="RU003784"/>
    </source>
</evidence>
<dbReference type="EMBL" id="MELK01000050">
    <property type="protein sequence ID" value="OFW55942.1"/>
    <property type="molecule type" value="Genomic_DNA"/>
</dbReference>
<evidence type="ECO:0000256" key="1">
    <source>
        <dbReference type="ARBA" id="ARBA00001946"/>
    </source>
</evidence>
<sequence>MTFSTDKPGVITLLGPTGVGKSYLAVLLAPSLEAEIISVDSMQIYRGMDIGTAKIDQAARQKVAHHIIDIIDPGQNYSAADFQEAARAAIGDVFKRKKIPFLVGGTGLYFEAAVFDMCFPPESADEDLRGRLEDWAAGDPDGLRRKLTEVDPEFAAGQDASNMRRVIRAMEVYESTGRTFSSYKDKDRRVCYPYAGAVIDMPRPLLYKSIEDRVDGMIEAGLVEEVAGLKQQGALSRTARQALGYKEILNHIEGRGTIEEAVAEIKKRSRRYAKRQITWFRHIPNLRWFEIREEDLYDATAITGMLREYFENEIKRLA</sequence>
<dbReference type="InterPro" id="IPR027417">
    <property type="entry name" value="P-loop_NTPase"/>
</dbReference>
<feature type="site" description="Interaction with substrate tRNA" evidence="10">
    <location>
        <position position="106"/>
    </location>
</feature>
<protein>
    <recommendedName>
        <fullName evidence="10">tRNA dimethylallyltransferase</fullName>
        <ecNumber evidence="10">2.5.1.75</ecNumber>
    </recommendedName>
    <alternativeName>
        <fullName evidence="10">Dimethylallyl diphosphate:tRNA dimethylallyltransferase</fullName>
        <shortName evidence="10">DMAPP:tRNA dimethylallyltransferase</shortName>
        <shortName evidence="10">DMATase</shortName>
    </alternativeName>
    <alternativeName>
        <fullName evidence="10">Isopentenyl-diphosphate:tRNA isopentenyltransferase</fullName>
        <shortName evidence="10">IPP transferase</shortName>
        <shortName evidence="10">IPPT</shortName>
        <shortName evidence="10">IPTase</shortName>
    </alternativeName>
</protein>
<dbReference type="HAMAP" id="MF_00185">
    <property type="entry name" value="IPP_trans"/>
    <property type="match status" value="1"/>
</dbReference>
<keyword evidence="8 10" id="KW-0460">Magnesium</keyword>
<evidence type="ECO:0000313" key="15">
    <source>
        <dbReference type="Proteomes" id="UP000177876"/>
    </source>
</evidence>
<dbReference type="PANTHER" id="PTHR11088">
    <property type="entry name" value="TRNA DIMETHYLALLYLTRANSFERASE"/>
    <property type="match status" value="1"/>
</dbReference>
<dbReference type="InterPro" id="IPR018022">
    <property type="entry name" value="IPT"/>
</dbReference>
<dbReference type="GO" id="GO:0005524">
    <property type="term" value="F:ATP binding"/>
    <property type="evidence" value="ECO:0007669"/>
    <property type="project" value="UniProtKB-UniRule"/>
</dbReference>
<dbReference type="EC" id="2.5.1.75" evidence="10"/>
<evidence type="ECO:0000256" key="5">
    <source>
        <dbReference type="ARBA" id="ARBA00022694"/>
    </source>
</evidence>
<dbReference type="InterPro" id="IPR039657">
    <property type="entry name" value="Dimethylallyltransferase"/>
</dbReference>
<proteinExistence type="inferred from homology"/>
<dbReference type="GO" id="GO:0052381">
    <property type="term" value="F:tRNA dimethylallyltransferase activity"/>
    <property type="evidence" value="ECO:0007669"/>
    <property type="project" value="UniProtKB-UniRule"/>
</dbReference>
<evidence type="ECO:0000256" key="10">
    <source>
        <dbReference type="HAMAP-Rule" id="MF_00185"/>
    </source>
</evidence>
<keyword evidence="5 10" id="KW-0819">tRNA processing</keyword>
<dbReference type="GO" id="GO:0006400">
    <property type="term" value="P:tRNA modification"/>
    <property type="evidence" value="ECO:0007669"/>
    <property type="project" value="TreeGrafter"/>
</dbReference>
<gene>
    <name evidence="10" type="primary">miaA</name>
    <name evidence="14" type="ORF">A2Y75_04260</name>
</gene>
<dbReference type="Proteomes" id="UP000177876">
    <property type="component" value="Unassembled WGS sequence"/>
</dbReference>
<dbReference type="Pfam" id="PF01715">
    <property type="entry name" value="IPPT"/>
    <property type="match status" value="1"/>
</dbReference>
<dbReference type="PANTHER" id="PTHR11088:SF60">
    <property type="entry name" value="TRNA DIMETHYLALLYLTRANSFERASE"/>
    <property type="match status" value="1"/>
</dbReference>
<comment type="subunit">
    <text evidence="10">Monomer.</text>
</comment>
<evidence type="ECO:0000256" key="8">
    <source>
        <dbReference type="ARBA" id="ARBA00022842"/>
    </source>
</evidence>
<feature type="binding site" evidence="10">
    <location>
        <begin position="17"/>
        <end position="22"/>
    </location>
    <ligand>
        <name>substrate</name>
    </ligand>
</feature>
<feature type="binding site" evidence="10">
    <location>
        <begin position="15"/>
        <end position="22"/>
    </location>
    <ligand>
        <name>ATP</name>
        <dbReference type="ChEBI" id="CHEBI:30616"/>
    </ligand>
</feature>
<comment type="similarity">
    <text evidence="3 10 13">Belongs to the IPP transferase family.</text>
</comment>
<organism evidence="14 15">
    <name type="scientific">Candidatus Solincola sediminis</name>
    <dbReference type="NCBI Taxonomy" id="1797199"/>
    <lineage>
        <taxon>Bacteria</taxon>
        <taxon>Bacillati</taxon>
        <taxon>Actinomycetota</taxon>
        <taxon>Candidatus Geothermincolia</taxon>
        <taxon>Candidatus Geothermincolales</taxon>
        <taxon>Candidatus Geothermincolaceae</taxon>
        <taxon>Candidatus Solincola</taxon>
    </lineage>
</organism>
<comment type="cofactor">
    <cofactor evidence="1 10">
        <name>Mg(2+)</name>
        <dbReference type="ChEBI" id="CHEBI:18420"/>
    </cofactor>
</comment>
<evidence type="ECO:0000256" key="11">
    <source>
        <dbReference type="RuleBase" id="RU003783"/>
    </source>
</evidence>
<dbReference type="STRING" id="1797197.A2Y75_04260"/>
<evidence type="ECO:0000256" key="4">
    <source>
        <dbReference type="ARBA" id="ARBA00022679"/>
    </source>
</evidence>
<dbReference type="NCBIfam" id="TIGR00174">
    <property type="entry name" value="miaA"/>
    <property type="match status" value="1"/>
</dbReference>
<dbReference type="Gene3D" id="1.10.20.140">
    <property type="match status" value="1"/>
</dbReference>
<dbReference type="AlphaFoldDB" id="A0A1F2WGF1"/>
<feature type="site" description="Interaction with substrate tRNA" evidence="10">
    <location>
        <position position="129"/>
    </location>
</feature>
<evidence type="ECO:0000256" key="7">
    <source>
        <dbReference type="ARBA" id="ARBA00022840"/>
    </source>
</evidence>
<evidence type="ECO:0000256" key="3">
    <source>
        <dbReference type="ARBA" id="ARBA00005842"/>
    </source>
</evidence>
<comment type="function">
    <text evidence="2 10 12">Catalyzes the transfer of a dimethylallyl group onto the adenine at position 37 in tRNAs that read codons beginning with uridine, leading to the formation of N6-(dimethylallyl)adenosine (i(6)A).</text>
</comment>